<reference evidence="2" key="1">
    <citation type="submission" date="2013-10" db="EMBL/GenBank/DDBJ databases">
        <title>Genome sequencing of Onchocerca volvulus.</title>
        <authorList>
            <person name="Cotton J."/>
            <person name="Tsai J."/>
            <person name="Stanley E."/>
            <person name="Tracey A."/>
            <person name="Holroyd N."/>
            <person name="Lustigman S."/>
            <person name="Berriman M."/>
        </authorList>
    </citation>
    <scope>NUCLEOTIDE SEQUENCE</scope>
</reference>
<proteinExistence type="predicted"/>
<sequence>MVHVKAWEMALLSNGKSLCENGFVEKRNGLRKRSLHRETRLEKCEKAFVVKRDGSREKAFVVKRNGSRESGFVV</sequence>
<evidence type="ECO:0000313" key="1">
    <source>
        <dbReference type="EnsemblMetazoa" id="OVOC9910.1"/>
    </source>
</evidence>
<keyword evidence="2" id="KW-1185">Reference proteome</keyword>
<dbReference type="AlphaFoldDB" id="A0A8R1U215"/>
<name>A0A8R1U215_ONCVO</name>
<organism evidence="1 2">
    <name type="scientific">Onchocerca volvulus</name>
    <dbReference type="NCBI Taxonomy" id="6282"/>
    <lineage>
        <taxon>Eukaryota</taxon>
        <taxon>Metazoa</taxon>
        <taxon>Ecdysozoa</taxon>
        <taxon>Nematoda</taxon>
        <taxon>Chromadorea</taxon>
        <taxon>Rhabditida</taxon>
        <taxon>Spirurina</taxon>
        <taxon>Spiruromorpha</taxon>
        <taxon>Filarioidea</taxon>
        <taxon>Onchocercidae</taxon>
        <taxon>Onchocerca</taxon>
    </lineage>
</organism>
<dbReference type="Proteomes" id="UP000024404">
    <property type="component" value="Unassembled WGS sequence"/>
</dbReference>
<reference evidence="1" key="2">
    <citation type="submission" date="2022-06" db="UniProtKB">
        <authorList>
            <consortium name="EnsemblMetazoa"/>
        </authorList>
    </citation>
    <scope>IDENTIFICATION</scope>
</reference>
<dbReference type="EnsemblMetazoa" id="OVOC9910.1">
    <property type="protein sequence ID" value="OVOC9910.1"/>
    <property type="gene ID" value="WBGene00246719"/>
</dbReference>
<accession>A0A8R1U215</accession>
<evidence type="ECO:0000313" key="2">
    <source>
        <dbReference type="Proteomes" id="UP000024404"/>
    </source>
</evidence>
<dbReference type="EMBL" id="CMVM020000305">
    <property type="status" value="NOT_ANNOTATED_CDS"/>
    <property type="molecule type" value="Genomic_DNA"/>
</dbReference>
<protein>
    <submittedName>
        <fullName evidence="1">Uncharacterized protein</fullName>
    </submittedName>
</protein>